<keyword evidence="2" id="KW-1185">Reference proteome</keyword>
<reference evidence="2" key="1">
    <citation type="submission" date="2017-04" db="EMBL/GenBank/DDBJ databases">
        <authorList>
            <person name="Varghese N."/>
            <person name="Submissions S."/>
        </authorList>
    </citation>
    <scope>NUCLEOTIDE SEQUENCE [LARGE SCALE GENOMIC DNA]</scope>
    <source>
        <strain evidence="2">USBA 82</strain>
    </source>
</reference>
<accession>A0A1X7J3Y6</accession>
<dbReference type="EMBL" id="FXBB01000008">
    <property type="protein sequence ID" value="SMG22421.1"/>
    <property type="molecule type" value="Genomic_DNA"/>
</dbReference>
<protein>
    <submittedName>
        <fullName evidence="1">Uncharacterized protein</fullName>
    </submittedName>
</protein>
<gene>
    <name evidence="1" type="ORF">SAMN06275492_10836</name>
</gene>
<dbReference type="AlphaFoldDB" id="A0A1X7J3Y6"/>
<evidence type="ECO:0000313" key="1">
    <source>
        <dbReference type="EMBL" id="SMG22421.1"/>
    </source>
</evidence>
<evidence type="ECO:0000313" key="2">
    <source>
        <dbReference type="Proteomes" id="UP000193355"/>
    </source>
</evidence>
<dbReference type="Proteomes" id="UP000193355">
    <property type="component" value="Unassembled WGS sequence"/>
</dbReference>
<sequence length="57" mass="6187">MPSEAVRTEQAGRVYDWAKQGAGGTVSPRGLKGEFLEMPIRYIAIDKGGVICLKMGF</sequence>
<name>A0A1X7J3Y6_9BACT</name>
<dbReference type="STRING" id="561720.SAMN06275492_10836"/>
<proteinExistence type="predicted"/>
<organism evidence="1 2">
    <name type="scientific">Dethiosulfovibrio salsuginis</name>
    <dbReference type="NCBI Taxonomy" id="561720"/>
    <lineage>
        <taxon>Bacteria</taxon>
        <taxon>Thermotogati</taxon>
        <taxon>Synergistota</taxon>
        <taxon>Synergistia</taxon>
        <taxon>Synergistales</taxon>
        <taxon>Dethiosulfovibrionaceae</taxon>
        <taxon>Dethiosulfovibrio</taxon>
    </lineage>
</organism>